<comment type="caution">
    <text evidence="8">The sequence shown here is derived from an EMBL/GenBank/DDBJ whole genome shotgun (WGS) entry which is preliminary data.</text>
</comment>
<feature type="transmembrane region" description="Helical" evidence="7">
    <location>
        <begin position="363"/>
        <end position="385"/>
    </location>
</feature>
<reference evidence="8 9" key="1">
    <citation type="submission" date="2015-12" db="EMBL/GenBank/DDBJ databases">
        <title>Draft genome sequence of Streptomyces silvensis ATCC 53525, a producer of novel hormone antagonists.</title>
        <authorList>
            <person name="Johnston C.W."/>
            <person name="Li Y."/>
            <person name="Magarvey N.A."/>
        </authorList>
    </citation>
    <scope>NUCLEOTIDE SEQUENCE [LARGE SCALE GENOMIC DNA]</scope>
    <source>
        <strain evidence="8 9">ATCC 53525</strain>
    </source>
</reference>
<dbReference type="AlphaFoldDB" id="A0A0W7WZ80"/>
<dbReference type="Proteomes" id="UP000054804">
    <property type="component" value="Unassembled WGS sequence"/>
</dbReference>
<keyword evidence="2" id="KW-1003">Cell membrane</keyword>
<feature type="transmembrane region" description="Helical" evidence="7">
    <location>
        <begin position="72"/>
        <end position="96"/>
    </location>
</feature>
<name>A0A0W7WZ80_9ACTN</name>
<dbReference type="InterPro" id="IPR036259">
    <property type="entry name" value="MFS_trans_sf"/>
</dbReference>
<feature type="transmembrane region" description="Helical" evidence="7">
    <location>
        <begin position="391"/>
        <end position="411"/>
    </location>
</feature>
<dbReference type="PANTHER" id="PTHR23513">
    <property type="entry name" value="INTEGRAL MEMBRANE EFFLUX PROTEIN-RELATED"/>
    <property type="match status" value="1"/>
</dbReference>
<evidence type="ECO:0000256" key="7">
    <source>
        <dbReference type="SAM" id="Phobius"/>
    </source>
</evidence>
<organism evidence="8 9">
    <name type="scientific">Streptomyces silvensis</name>
    <dbReference type="NCBI Taxonomy" id="1765722"/>
    <lineage>
        <taxon>Bacteria</taxon>
        <taxon>Bacillati</taxon>
        <taxon>Actinomycetota</taxon>
        <taxon>Actinomycetes</taxon>
        <taxon>Kitasatosporales</taxon>
        <taxon>Streptomycetaceae</taxon>
        <taxon>Streptomyces</taxon>
    </lineage>
</organism>
<feature type="region of interest" description="Disordered" evidence="6">
    <location>
        <begin position="419"/>
        <end position="466"/>
    </location>
</feature>
<feature type="transmembrane region" description="Helical" evidence="7">
    <location>
        <begin position="307"/>
        <end position="326"/>
    </location>
</feature>
<dbReference type="STRING" id="1765722.AT728_14260"/>
<evidence type="ECO:0000256" key="6">
    <source>
        <dbReference type="SAM" id="MobiDB-lite"/>
    </source>
</evidence>
<keyword evidence="5 7" id="KW-0472">Membrane</keyword>
<feature type="transmembrane region" description="Helical" evidence="7">
    <location>
        <begin position="241"/>
        <end position="263"/>
    </location>
</feature>
<gene>
    <name evidence="8" type="ORF">AT728_14260</name>
</gene>
<dbReference type="RefSeq" id="WP_058850096.1">
    <property type="nucleotide sequence ID" value="NZ_LOCL01000042.1"/>
</dbReference>
<feature type="compositionally biased region" description="Pro residues" evidence="6">
    <location>
        <begin position="1"/>
        <end position="15"/>
    </location>
</feature>
<evidence type="ECO:0000256" key="4">
    <source>
        <dbReference type="ARBA" id="ARBA00022989"/>
    </source>
</evidence>
<dbReference type="SUPFAM" id="SSF103473">
    <property type="entry name" value="MFS general substrate transporter"/>
    <property type="match status" value="1"/>
</dbReference>
<evidence type="ECO:0008006" key="10">
    <source>
        <dbReference type="Google" id="ProtNLM"/>
    </source>
</evidence>
<feature type="transmembrane region" description="Helical" evidence="7">
    <location>
        <begin position="177"/>
        <end position="195"/>
    </location>
</feature>
<dbReference type="Pfam" id="PF07690">
    <property type="entry name" value="MFS_1"/>
    <property type="match status" value="1"/>
</dbReference>
<accession>A0A0W7WZ80</accession>
<dbReference type="InterPro" id="IPR011701">
    <property type="entry name" value="MFS"/>
</dbReference>
<dbReference type="EMBL" id="LOCL01000042">
    <property type="protein sequence ID" value="KUF15864.1"/>
    <property type="molecule type" value="Genomic_DNA"/>
</dbReference>
<feature type="transmembrane region" description="Helical" evidence="7">
    <location>
        <begin position="275"/>
        <end position="295"/>
    </location>
</feature>
<dbReference type="GO" id="GO:0005886">
    <property type="term" value="C:plasma membrane"/>
    <property type="evidence" value="ECO:0007669"/>
    <property type="project" value="UniProtKB-SubCell"/>
</dbReference>
<dbReference type="CDD" id="cd06173">
    <property type="entry name" value="MFS_MefA_like"/>
    <property type="match status" value="1"/>
</dbReference>
<evidence type="ECO:0000313" key="9">
    <source>
        <dbReference type="Proteomes" id="UP000054804"/>
    </source>
</evidence>
<protein>
    <recommendedName>
        <fullName evidence="10">MFS transporter</fullName>
    </recommendedName>
</protein>
<evidence type="ECO:0000256" key="2">
    <source>
        <dbReference type="ARBA" id="ARBA00022475"/>
    </source>
</evidence>
<keyword evidence="4 7" id="KW-1133">Transmembrane helix</keyword>
<keyword evidence="3 7" id="KW-0812">Transmembrane</keyword>
<sequence length="466" mass="48880">MTASPPTPPPSPTPPESETAPESESPPAPESPAPRDKRILRVLITSSMVSKVADWQLGIVIPLAVLAESDSVALSLVSFALRGVTYVGSPFLGSVIDRFDKRLIFVLAQLQQALCLVFLAATLSSQVSVAVLVLLSGVGGVASAITGQFVLIPKLISAPGRPVAVAKLNSAIELSKVIGLVLGGVGFTLLGPAAATLCIALLYVVAGCVALLLPAVAASPEKINIRRDLAIGFRWVGKREILWLVVTMSMTNLAIGQLEPALITEFGDQGMNTTVISAVMAIGLLTGAGASRVAPHFLPQWTPERRILVCQLVGFGGLALIAVPVLPVRVVGFMVECFAVAVSNVASITYRQETIPADVAGRANATIRMFITGAVPLSGFLYAWASRLDGYWYWLPALGLWATANVIWAVHVRRGADPLGRGVPETPQGPEALQRTESPQGPEALQRTETPQGASTAVEGVTSGDR</sequence>
<proteinExistence type="predicted"/>
<feature type="transmembrane region" description="Helical" evidence="7">
    <location>
        <begin position="129"/>
        <end position="152"/>
    </location>
</feature>
<feature type="transmembrane region" description="Helical" evidence="7">
    <location>
        <begin position="332"/>
        <end position="351"/>
    </location>
</feature>
<dbReference type="Gene3D" id="1.20.1250.20">
    <property type="entry name" value="MFS general substrate transporter like domains"/>
    <property type="match status" value="1"/>
</dbReference>
<keyword evidence="9" id="KW-1185">Reference proteome</keyword>
<feature type="region of interest" description="Disordered" evidence="6">
    <location>
        <begin position="1"/>
        <end position="34"/>
    </location>
</feature>
<comment type="subcellular location">
    <subcellularLocation>
        <location evidence="1">Cell membrane</location>
        <topology evidence="1">Multi-pass membrane protein</topology>
    </subcellularLocation>
</comment>
<feature type="transmembrane region" description="Helical" evidence="7">
    <location>
        <begin position="201"/>
        <end position="220"/>
    </location>
</feature>
<evidence type="ECO:0000256" key="5">
    <source>
        <dbReference type="ARBA" id="ARBA00023136"/>
    </source>
</evidence>
<dbReference type="OrthoDB" id="9815525at2"/>
<evidence type="ECO:0000256" key="3">
    <source>
        <dbReference type="ARBA" id="ARBA00022692"/>
    </source>
</evidence>
<evidence type="ECO:0000256" key="1">
    <source>
        <dbReference type="ARBA" id="ARBA00004651"/>
    </source>
</evidence>
<dbReference type="PANTHER" id="PTHR23513:SF6">
    <property type="entry name" value="MAJOR FACILITATOR SUPERFAMILY ASSOCIATED DOMAIN-CONTAINING PROTEIN"/>
    <property type="match status" value="1"/>
</dbReference>
<dbReference type="GO" id="GO:0022857">
    <property type="term" value="F:transmembrane transporter activity"/>
    <property type="evidence" value="ECO:0007669"/>
    <property type="project" value="InterPro"/>
</dbReference>
<feature type="transmembrane region" description="Helical" evidence="7">
    <location>
        <begin position="103"/>
        <end position="123"/>
    </location>
</feature>
<evidence type="ECO:0000313" key="8">
    <source>
        <dbReference type="EMBL" id="KUF15864.1"/>
    </source>
</evidence>